<dbReference type="InterPro" id="IPR001138">
    <property type="entry name" value="Zn2Cys6_DnaBD"/>
</dbReference>
<evidence type="ECO:0000259" key="2">
    <source>
        <dbReference type="PROSITE" id="PS50048"/>
    </source>
</evidence>
<dbReference type="SUPFAM" id="SSF57701">
    <property type="entry name" value="Zn2/Cys6 DNA-binding domain"/>
    <property type="match status" value="1"/>
</dbReference>
<dbReference type="GO" id="GO:0000981">
    <property type="term" value="F:DNA-binding transcription factor activity, RNA polymerase II-specific"/>
    <property type="evidence" value="ECO:0007669"/>
    <property type="project" value="InterPro"/>
</dbReference>
<name>A0A9P7BPA5_RHIOR</name>
<sequence>MPDNNAPIEPLKKRAKIVSACAECRRKKTKCNGEQPCRNCQKSAANCIYPTALQNDEKRNGLTRVALESIEERLKNIEDMLTALSSNQYTIDPNLQRLPSIHNLSAPTAYDNKYYSTTLSATQTSSTLNQITKKRKR</sequence>
<dbReference type="SMART" id="SM00066">
    <property type="entry name" value="GAL4"/>
    <property type="match status" value="1"/>
</dbReference>
<dbReference type="PANTHER" id="PTHR46910">
    <property type="entry name" value="TRANSCRIPTION FACTOR PDR1"/>
    <property type="match status" value="1"/>
</dbReference>
<dbReference type="CDD" id="cd00067">
    <property type="entry name" value="GAL4"/>
    <property type="match status" value="1"/>
</dbReference>
<reference evidence="3" key="1">
    <citation type="journal article" date="2020" name="Microb. Genom.">
        <title>Genetic diversity of clinical and environmental Mucorales isolates obtained from an investigation of mucormycosis cases among solid organ transplant recipients.</title>
        <authorList>
            <person name="Nguyen M.H."/>
            <person name="Kaul D."/>
            <person name="Muto C."/>
            <person name="Cheng S.J."/>
            <person name="Richter R.A."/>
            <person name="Bruno V.M."/>
            <person name="Liu G."/>
            <person name="Beyhan S."/>
            <person name="Sundermann A.J."/>
            <person name="Mounaud S."/>
            <person name="Pasculle A.W."/>
            <person name="Nierman W.C."/>
            <person name="Driscoll E."/>
            <person name="Cumbie R."/>
            <person name="Clancy C.J."/>
            <person name="Dupont C.L."/>
        </authorList>
    </citation>
    <scope>NUCLEOTIDE SEQUENCE</scope>
    <source>
        <strain evidence="3">GL11</strain>
    </source>
</reference>
<evidence type="ECO:0000313" key="4">
    <source>
        <dbReference type="Proteomes" id="UP000716291"/>
    </source>
</evidence>
<keyword evidence="1" id="KW-0539">Nucleus</keyword>
<feature type="domain" description="Zn(2)-C6 fungal-type" evidence="2">
    <location>
        <begin position="20"/>
        <end position="49"/>
    </location>
</feature>
<dbReference type="PROSITE" id="PS50048">
    <property type="entry name" value="ZN2_CY6_FUNGAL_2"/>
    <property type="match status" value="1"/>
</dbReference>
<dbReference type="OrthoDB" id="3362851at2759"/>
<proteinExistence type="predicted"/>
<protein>
    <recommendedName>
        <fullName evidence="2">Zn(2)-C6 fungal-type domain-containing protein</fullName>
    </recommendedName>
</protein>
<dbReference type="EMBL" id="JAANQT010001735">
    <property type="protein sequence ID" value="KAG1304120.1"/>
    <property type="molecule type" value="Genomic_DNA"/>
</dbReference>
<keyword evidence="4" id="KW-1185">Reference proteome</keyword>
<gene>
    <name evidence="3" type="ORF">G6F64_009478</name>
</gene>
<dbReference type="InterPro" id="IPR050987">
    <property type="entry name" value="AtrR-like"/>
</dbReference>
<dbReference type="Proteomes" id="UP000716291">
    <property type="component" value="Unassembled WGS sequence"/>
</dbReference>
<organism evidence="3 4">
    <name type="scientific">Rhizopus oryzae</name>
    <name type="common">Mucormycosis agent</name>
    <name type="synonym">Rhizopus arrhizus var. delemar</name>
    <dbReference type="NCBI Taxonomy" id="64495"/>
    <lineage>
        <taxon>Eukaryota</taxon>
        <taxon>Fungi</taxon>
        <taxon>Fungi incertae sedis</taxon>
        <taxon>Mucoromycota</taxon>
        <taxon>Mucoromycotina</taxon>
        <taxon>Mucoromycetes</taxon>
        <taxon>Mucorales</taxon>
        <taxon>Mucorineae</taxon>
        <taxon>Rhizopodaceae</taxon>
        <taxon>Rhizopus</taxon>
    </lineage>
</organism>
<evidence type="ECO:0000313" key="3">
    <source>
        <dbReference type="EMBL" id="KAG1304120.1"/>
    </source>
</evidence>
<dbReference type="PROSITE" id="PS00463">
    <property type="entry name" value="ZN2_CY6_FUNGAL_1"/>
    <property type="match status" value="1"/>
</dbReference>
<dbReference type="Gene3D" id="4.10.240.10">
    <property type="entry name" value="Zn(2)-C6 fungal-type DNA-binding domain"/>
    <property type="match status" value="1"/>
</dbReference>
<dbReference type="Pfam" id="PF00172">
    <property type="entry name" value="Zn_clus"/>
    <property type="match status" value="1"/>
</dbReference>
<dbReference type="GO" id="GO:0008270">
    <property type="term" value="F:zinc ion binding"/>
    <property type="evidence" value="ECO:0007669"/>
    <property type="project" value="InterPro"/>
</dbReference>
<dbReference type="AlphaFoldDB" id="A0A9P7BPA5"/>
<comment type="caution">
    <text evidence="3">The sequence shown here is derived from an EMBL/GenBank/DDBJ whole genome shotgun (WGS) entry which is preliminary data.</text>
</comment>
<evidence type="ECO:0000256" key="1">
    <source>
        <dbReference type="ARBA" id="ARBA00023242"/>
    </source>
</evidence>
<dbReference type="PANTHER" id="PTHR46910:SF23">
    <property type="entry name" value="THIAMINE REPRESSIBLE GENES REGULATORY PROTEIN THI1"/>
    <property type="match status" value="1"/>
</dbReference>
<dbReference type="InterPro" id="IPR036864">
    <property type="entry name" value="Zn2-C6_fun-type_DNA-bd_sf"/>
</dbReference>
<accession>A0A9P7BPA5</accession>